<dbReference type="Gene3D" id="1.25.40.10">
    <property type="entry name" value="Tetratricopeptide repeat domain"/>
    <property type="match status" value="1"/>
</dbReference>
<accession>A0A2S6AMG8</accession>
<sequence>MRFVLERGVTKVESRTRLGQLVDRKRWTTRVFVGAFKKTAAAMVEAGAINEQAEISWAQARRWINGETKSKPYPIACQVLEEMFKDHHVTAEELLGPPAHEELVVPAPQAQEAIFPVPLGSSPGWPETLNTTVRIEEMTRMAAAESAAFGAFAEQSNVGPVTIEQLRADLIRIVTDYPNRPIGPLFAELRELCKRVFKLLEGHQPPHLTRELYVIAGSLCAVMSNASFDLGDIPAAETQARTAWLSAELAQHNGLRAWVRGLQALMAYYDDRFKEAAEYAQNGWQYVPESGSARVRLASVEARALARMRDEKGAADALVRAESARDQIRGPDDPGGMMEFPIAKQLYSAANTLLWLGGDANFEEAERLASESVQLYMSDPPEQRRIGEMSLARLDLAVSHLHRRDLESAAPHVESVLETGGNRRIESVGRRLYQISIALERPHFQTSSLALSLHDRIRESPVASIRALSPRMPQ</sequence>
<protein>
    <recommendedName>
        <fullName evidence="3">XRE family transcriptional regulator</fullName>
    </recommendedName>
</protein>
<evidence type="ECO:0000313" key="1">
    <source>
        <dbReference type="EMBL" id="PPJ36422.1"/>
    </source>
</evidence>
<dbReference type="EMBL" id="PSZC01000014">
    <property type="protein sequence ID" value="PPJ36422.1"/>
    <property type="molecule type" value="Genomic_DNA"/>
</dbReference>
<evidence type="ECO:0000313" key="2">
    <source>
        <dbReference type="Proteomes" id="UP000239874"/>
    </source>
</evidence>
<evidence type="ECO:0008006" key="3">
    <source>
        <dbReference type="Google" id="ProtNLM"/>
    </source>
</evidence>
<proteinExistence type="predicted"/>
<comment type="caution">
    <text evidence="1">The sequence shown here is derived from an EMBL/GenBank/DDBJ whole genome shotgun (WGS) entry which is preliminary data.</text>
</comment>
<dbReference type="AlphaFoldDB" id="A0A2S6AMG8"/>
<dbReference type="InterPro" id="IPR011990">
    <property type="entry name" value="TPR-like_helical_dom_sf"/>
</dbReference>
<name>A0A2S6AMG8_9NOCA</name>
<gene>
    <name evidence="1" type="ORF">C5E45_20460</name>
</gene>
<reference evidence="1 2" key="1">
    <citation type="submission" date="2018-02" db="EMBL/GenBank/DDBJ databases">
        <title>8 Nocardia nova and 1 Nocardia cyriacigeorgica strain used for evolution to TMP-SMX.</title>
        <authorList>
            <person name="Mehta H."/>
            <person name="Weng J."/>
            <person name="Shamoo Y."/>
        </authorList>
    </citation>
    <scope>NUCLEOTIDE SEQUENCE [LARGE SCALE GENOMIC DNA]</scope>
    <source>
        <strain evidence="1 2">MDA3139</strain>
    </source>
</reference>
<dbReference type="Proteomes" id="UP000239874">
    <property type="component" value="Unassembled WGS sequence"/>
</dbReference>
<organism evidence="1 2">
    <name type="scientific">Nocardia nova</name>
    <dbReference type="NCBI Taxonomy" id="37330"/>
    <lineage>
        <taxon>Bacteria</taxon>
        <taxon>Bacillati</taxon>
        <taxon>Actinomycetota</taxon>
        <taxon>Actinomycetes</taxon>
        <taxon>Mycobacteriales</taxon>
        <taxon>Nocardiaceae</taxon>
        <taxon>Nocardia</taxon>
    </lineage>
</organism>